<dbReference type="AlphaFoldDB" id="A0A517PTT1"/>
<feature type="transmembrane region" description="Helical" evidence="1">
    <location>
        <begin position="16"/>
        <end position="39"/>
    </location>
</feature>
<name>A0A517PTT1_9PLAN</name>
<dbReference type="RefSeq" id="WP_145189182.1">
    <property type="nucleotide sequence ID" value="NZ_CP036266.1"/>
</dbReference>
<feature type="transmembrane region" description="Helical" evidence="1">
    <location>
        <begin position="128"/>
        <end position="150"/>
    </location>
</feature>
<accession>A0A517PTT1</accession>
<keyword evidence="1" id="KW-0812">Transmembrane</keyword>
<evidence type="ECO:0000256" key="1">
    <source>
        <dbReference type="SAM" id="Phobius"/>
    </source>
</evidence>
<feature type="transmembrane region" description="Helical" evidence="1">
    <location>
        <begin position="51"/>
        <end position="73"/>
    </location>
</feature>
<keyword evidence="3" id="KW-1185">Reference proteome</keyword>
<reference evidence="2 3" key="1">
    <citation type="submission" date="2019-02" db="EMBL/GenBank/DDBJ databases">
        <title>Deep-cultivation of Planctomycetes and their phenomic and genomic characterization uncovers novel biology.</title>
        <authorList>
            <person name="Wiegand S."/>
            <person name="Jogler M."/>
            <person name="Boedeker C."/>
            <person name="Pinto D."/>
            <person name="Vollmers J."/>
            <person name="Rivas-Marin E."/>
            <person name="Kohn T."/>
            <person name="Peeters S.H."/>
            <person name="Heuer A."/>
            <person name="Rast P."/>
            <person name="Oberbeckmann S."/>
            <person name="Bunk B."/>
            <person name="Jeske O."/>
            <person name="Meyerdierks A."/>
            <person name="Storesund J.E."/>
            <person name="Kallscheuer N."/>
            <person name="Luecker S."/>
            <person name="Lage O.M."/>
            <person name="Pohl T."/>
            <person name="Merkel B.J."/>
            <person name="Hornburger P."/>
            <person name="Mueller R.-W."/>
            <person name="Bruemmer F."/>
            <person name="Labrenz M."/>
            <person name="Spormann A.M."/>
            <person name="Op den Camp H."/>
            <person name="Overmann J."/>
            <person name="Amann R."/>
            <person name="Jetten M.S.M."/>
            <person name="Mascher T."/>
            <person name="Medema M.H."/>
            <person name="Devos D.P."/>
            <person name="Kaster A.-K."/>
            <person name="Ovreas L."/>
            <person name="Rohde M."/>
            <person name="Galperin M.Y."/>
            <person name="Jogler C."/>
        </authorList>
    </citation>
    <scope>NUCLEOTIDE SEQUENCE [LARGE SCALE GENOMIC DNA]</scope>
    <source>
        <strain evidence="2 3">HG66A1</strain>
    </source>
</reference>
<gene>
    <name evidence="2" type="ORF">HG66A1_45920</name>
</gene>
<keyword evidence="1" id="KW-0472">Membrane</keyword>
<keyword evidence="1" id="KW-1133">Transmembrane helix</keyword>
<proteinExistence type="predicted"/>
<feature type="transmembrane region" description="Helical" evidence="1">
    <location>
        <begin position="85"/>
        <end position="108"/>
    </location>
</feature>
<evidence type="ECO:0000313" key="3">
    <source>
        <dbReference type="Proteomes" id="UP000320421"/>
    </source>
</evidence>
<dbReference type="EMBL" id="CP036266">
    <property type="protein sequence ID" value="QDT22781.1"/>
    <property type="molecule type" value="Genomic_DNA"/>
</dbReference>
<evidence type="ECO:0000313" key="2">
    <source>
        <dbReference type="EMBL" id="QDT22781.1"/>
    </source>
</evidence>
<dbReference type="Proteomes" id="UP000320421">
    <property type="component" value="Chromosome"/>
</dbReference>
<sequence>MAKRRQNEQNQNVNQWVATFCGLILGILLEAILGSYSWMETGPMLRFQSGVRLPIVGPLLGGALAYLFALHFGQVKLKGALRHSIVGAIVGLLIGYVLGALVLAPLMAQQDPYYNFLRSKVTAGYTRYFIFNGMPLCGIIGCLIGFIYSVKLKRR</sequence>
<protein>
    <submittedName>
        <fullName evidence="2">Uncharacterized protein</fullName>
    </submittedName>
</protein>
<organism evidence="2 3">
    <name type="scientific">Gimesia chilikensis</name>
    <dbReference type="NCBI Taxonomy" id="2605989"/>
    <lineage>
        <taxon>Bacteria</taxon>
        <taxon>Pseudomonadati</taxon>
        <taxon>Planctomycetota</taxon>
        <taxon>Planctomycetia</taxon>
        <taxon>Planctomycetales</taxon>
        <taxon>Planctomycetaceae</taxon>
        <taxon>Gimesia</taxon>
    </lineage>
</organism>
<dbReference type="OrthoDB" id="289536at2"/>